<dbReference type="Pfam" id="PF04151">
    <property type="entry name" value="PPC"/>
    <property type="match status" value="1"/>
</dbReference>
<dbReference type="GO" id="GO:0008233">
    <property type="term" value="F:peptidase activity"/>
    <property type="evidence" value="ECO:0007669"/>
    <property type="project" value="UniProtKB-KW"/>
</dbReference>
<keyword evidence="4" id="KW-0645">Protease</keyword>
<evidence type="ECO:0000256" key="2">
    <source>
        <dbReference type="SAM" id="SignalP"/>
    </source>
</evidence>
<evidence type="ECO:0000313" key="4">
    <source>
        <dbReference type="EMBL" id="QDV88835.1"/>
    </source>
</evidence>
<proteinExistence type="predicted"/>
<feature type="signal peptide" evidence="2">
    <location>
        <begin position="1"/>
        <end position="20"/>
    </location>
</feature>
<name>A0ABX5Y4S8_9BACT</name>
<evidence type="ECO:0000256" key="1">
    <source>
        <dbReference type="SAM" id="MobiDB-lite"/>
    </source>
</evidence>
<dbReference type="InterPro" id="IPR007280">
    <property type="entry name" value="Peptidase_C_arc/bac"/>
</dbReference>
<organism evidence="4 5">
    <name type="scientific">Stieleria magnilauensis</name>
    <dbReference type="NCBI Taxonomy" id="2527963"/>
    <lineage>
        <taxon>Bacteria</taxon>
        <taxon>Pseudomonadati</taxon>
        <taxon>Planctomycetota</taxon>
        <taxon>Planctomycetia</taxon>
        <taxon>Pirellulales</taxon>
        <taxon>Pirellulaceae</taxon>
        <taxon>Stieleria</taxon>
    </lineage>
</organism>
<feature type="domain" description="Peptidase C-terminal archaeal/bacterial" evidence="3">
    <location>
        <begin position="146"/>
        <end position="218"/>
    </location>
</feature>
<keyword evidence="4" id="KW-0378">Hydrolase</keyword>
<dbReference type="RefSeq" id="WP_145221572.1">
    <property type="nucleotide sequence ID" value="NZ_CP036432.1"/>
</dbReference>
<dbReference type="EMBL" id="CP036432">
    <property type="protein sequence ID" value="QDV88835.1"/>
    <property type="molecule type" value="Genomic_DNA"/>
</dbReference>
<dbReference type="Proteomes" id="UP000318081">
    <property type="component" value="Chromosome"/>
</dbReference>
<feature type="region of interest" description="Disordered" evidence="1">
    <location>
        <begin position="763"/>
        <end position="818"/>
    </location>
</feature>
<accession>A0ABX5Y4S8</accession>
<reference evidence="4 5" key="1">
    <citation type="submission" date="2019-02" db="EMBL/GenBank/DDBJ databases">
        <title>Deep-cultivation of Planctomycetes and their phenomic and genomic characterization uncovers novel biology.</title>
        <authorList>
            <person name="Wiegand S."/>
            <person name="Jogler M."/>
            <person name="Boedeker C."/>
            <person name="Pinto D."/>
            <person name="Vollmers J."/>
            <person name="Rivas-Marin E."/>
            <person name="Kohn T."/>
            <person name="Peeters S.H."/>
            <person name="Heuer A."/>
            <person name="Rast P."/>
            <person name="Oberbeckmann S."/>
            <person name="Bunk B."/>
            <person name="Jeske O."/>
            <person name="Meyerdierks A."/>
            <person name="Storesund J.E."/>
            <person name="Kallscheuer N."/>
            <person name="Luecker S."/>
            <person name="Lage O.M."/>
            <person name="Pohl T."/>
            <person name="Merkel B.J."/>
            <person name="Hornburger P."/>
            <person name="Mueller R.-W."/>
            <person name="Bruemmer F."/>
            <person name="Labrenz M."/>
            <person name="Spormann A.M."/>
            <person name="Op den Camp H."/>
            <person name="Overmann J."/>
            <person name="Amann R."/>
            <person name="Jetten M.S.M."/>
            <person name="Mascher T."/>
            <person name="Medema M.H."/>
            <person name="Devos D.P."/>
            <person name="Kaster A.-K."/>
            <person name="Ovreas L."/>
            <person name="Rohde M."/>
            <person name="Galperin M.Y."/>
            <person name="Jogler C."/>
        </authorList>
    </citation>
    <scope>NUCLEOTIDE SEQUENCE [LARGE SCALE GENOMIC DNA]</scope>
    <source>
        <strain evidence="4 5">TBK1r</strain>
    </source>
</reference>
<dbReference type="EC" id="3.4.21.-" evidence="4"/>
<keyword evidence="5" id="KW-1185">Reference proteome</keyword>
<feature type="chain" id="PRO_5047466578" evidence="2">
    <location>
        <begin position="21"/>
        <end position="818"/>
    </location>
</feature>
<dbReference type="Gene3D" id="2.60.40.10">
    <property type="entry name" value="Immunoglobulins"/>
    <property type="match status" value="1"/>
</dbReference>
<gene>
    <name evidence="4" type="ORF">TBK1r_78700</name>
</gene>
<protein>
    <submittedName>
        <fullName evidence="4">Subtilase-type serine protease</fullName>
        <ecNumber evidence="4">3.4.21.-</ecNumber>
    </submittedName>
</protein>
<feature type="compositionally biased region" description="Pro residues" evidence="1">
    <location>
        <begin position="763"/>
        <end position="772"/>
    </location>
</feature>
<dbReference type="Gene3D" id="2.60.120.380">
    <property type="match status" value="2"/>
</dbReference>
<keyword evidence="2" id="KW-0732">Signal</keyword>
<sequence length="818" mass="89236">MSILCRILVALAISTGIANCGVCPAASPRLTSVTPRGIQRGAEHQLTFIGSNLGDVQDILFYDDGLEVLEVKGEGNNATVKIRVAPNCRLGEHVAQVRTATGISDYRTLYIEDLPVVDEVEPNSDFNTPQTIALGHVVNGTITNEDVDYFSVEAKQGQRISVEIVAMRLSTAMFDPYVAILDEKRFELATNDDTALALQDGFASIIAPADGTYFIEVRESAYAAGNNYRLHVGTFPRPKVPFPAGGKMGDEIDVRFLGMPAGELTRKVQLPANPVTDFGVFAEDEGGVSPTPNPFRLFEHGNAFEQEPNNEVSQGTPVELPLAFNGIIETAGDVDCFKFAAKKGQVYEVECFARRIRSGLDPVLNLYFADGRHLAGNDDSRGPDAYIRFTVPEDAEYVIRVNDHLGRGGPDLVYRIEFQAVQPALTLGIPRNERYGQYRQQVFVPKGNRFGTLITANRMNFGGDLVLLAEHLPAGLTMQCDPMPANQNTMPVVFEATADAQLSGALIDFLARHADPNQTIRGGFVNRADYLIGEPNQSLYRWKDVDKLAVAVVDEVPFRIEIEPLKVPLVRDGSMNLKIIAHKKEGWDEDIQVQLPYRPPGVGAGPSVNLPKGQTEVLYPINANGAAEIKNWKVFALATSQGMWASSQLTPLEITDAYVRFELQRAACEQGKETLLLCKLNHTTAFEGEAKAELVGMPPKVGIEPLSFSKDTTELTFKVTTEGDSPVGKHTLFCQVTIPQNGDAIVSRAGNVELQIDVPLPPPVTQPVPAPAAMPEATIQAPPEPAKAPEPPPTKPLSRLEKLRLAAQQRQESRTEQP</sequence>
<evidence type="ECO:0000313" key="5">
    <source>
        <dbReference type="Proteomes" id="UP000318081"/>
    </source>
</evidence>
<feature type="compositionally biased region" description="Pro residues" evidence="1">
    <location>
        <begin position="782"/>
        <end position="795"/>
    </location>
</feature>
<evidence type="ECO:0000259" key="3">
    <source>
        <dbReference type="Pfam" id="PF04151"/>
    </source>
</evidence>
<dbReference type="GO" id="GO:0006508">
    <property type="term" value="P:proteolysis"/>
    <property type="evidence" value="ECO:0007669"/>
    <property type="project" value="UniProtKB-KW"/>
</dbReference>
<dbReference type="InterPro" id="IPR013783">
    <property type="entry name" value="Ig-like_fold"/>
</dbReference>